<accession>A0A427B398</accession>
<protein>
    <submittedName>
        <fullName evidence="1">Uncharacterized protein</fullName>
    </submittedName>
</protein>
<name>A0A427B398_ENSVE</name>
<organism evidence="1 2">
    <name type="scientific">Ensete ventricosum</name>
    <name type="common">Abyssinian banana</name>
    <name type="synonym">Musa ensete</name>
    <dbReference type="NCBI Taxonomy" id="4639"/>
    <lineage>
        <taxon>Eukaryota</taxon>
        <taxon>Viridiplantae</taxon>
        <taxon>Streptophyta</taxon>
        <taxon>Embryophyta</taxon>
        <taxon>Tracheophyta</taxon>
        <taxon>Spermatophyta</taxon>
        <taxon>Magnoliopsida</taxon>
        <taxon>Liliopsida</taxon>
        <taxon>Zingiberales</taxon>
        <taxon>Musaceae</taxon>
        <taxon>Ensete</taxon>
    </lineage>
</organism>
<dbReference type="EMBL" id="AMZH03000590">
    <property type="protein sequence ID" value="RRT82953.1"/>
    <property type="molecule type" value="Genomic_DNA"/>
</dbReference>
<gene>
    <name evidence="1" type="ORF">B296_00000258</name>
</gene>
<sequence>MPYSVSCFSVAGGYSNMDKVISKDDTAPLVIVIPGLTSDSASPVCLSFAHCHIQYLKQFVDLNPAVHKALDICDGKTGVECCREQSSWLGWHLHHSVKSESYLLMSLVFCLLHKPVLARLANWEGIRKCEFYWEYSCATSVHQWVEAVREFLSVLHASPFIHGQKKVQRHAVLPYF</sequence>
<evidence type="ECO:0000313" key="2">
    <source>
        <dbReference type="Proteomes" id="UP000287651"/>
    </source>
</evidence>
<evidence type="ECO:0000313" key="1">
    <source>
        <dbReference type="EMBL" id="RRT82953.1"/>
    </source>
</evidence>
<reference evidence="1 2" key="1">
    <citation type="journal article" date="2014" name="Agronomy (Basel)">
        <title>A Draft Genome Sequence for Ensete ventricosum, the Drought-Tolerant Tree Against Hunger.</title>
        <authorList>
            <person name="Harrison J."/>
            <person name="Moore K.A."/>
            <person name="Paszkiewicz K."/>
            <person name="Jones T."/>
            <person name="Grant M."/>
            <person name="Ambacheew D."/>
            <person name="Muzemil S."/>
            <person name="Studholme D.J."/>
        </authorList>
    </citation>
    <scope>NUCLEOTIDE SEQUENCE [LARGE SCALE GENOMIC DNA]</scope>
</reference>
<dbReference type="AlphaFoldDB" id="A0A427B398"/>
<proteinExistence type="predicted"/>
<dbReference type="Proteomes" id="UP000287651">
    <property type="component" value="Unassembled WGS sequence"/>
</dbReference>
<comment type="caution">
    <text evidence="1">The sequence shown here is derived from an EMBL/GenBank/DDBJ whole genome shotgun (WGS) entry which is preliminary data.</text>
</comment>